<organism evidence="2 3">
    <name type="scientific">Olivibacter ginsenosidimutans</name>
    <dbReference type="NCBI Taxonomy" id="1176537"/>
    <lineage>
        <taxon>Bacteria</taxon>
        <taxon>Pseudomonadati</taxon>
        <taxon>Bacteroidota</taxon>
        <taxon>Sphingobacteriia</taxon>
        <taxon>Sphingobacteriales</taxon>
        <taxon>Sphingobacteriaceae</taxon>
        <taxon>Olivibacter</taxon>
    </lineage>
</organism>
<protein>
    <recommendedName>
        <fullName evidence="4">Tetratricopeptide repeat protein</fullName>
    </recommendedName>
</protein>
<evidence type="ECO:0000313" key="2">
    <source>
        <dbReference type="EMBL" id="GAA4793247.1"/>
    </source>
</evidence>
<dbReference type="PANTHER" id="PTHR12558:SF13">
    <property type="entry name" value="CELL DIVISION CYCLE PROTEIN 27 HOMOLOG"/>
    <property type="match status" value="1"/>
</dbReference>
<gene>
    <name evidence="2" type="ORF">GCM10023231_21890</name>
</gene>
<feature type="repeat" description="TPR" evidence="1">
    <location>
        <begin position="161"/>
        <end position="194"/>
    </location>
</feature>
<evidence type="ECO:0008006" key="4">
    <source>
        <dbReference type="Google" id="ProtNLM"/>
    </source>
</evidence>
<name>A0ABP9BF38_9SPHI</name>
<evidence type="ECO:0000256" key="1">
    <source>
        <dbReference type="PROSITE-ProRule" id="PRU00339"/>
    </source>
</evidence>
<accession>A0ABP9BF38</accession>
<dbReference type="Proteomes" id="UP001501411">
    <property type="component" value="Unassembled WGS sequence"/>
</dbReference>
<dbReference type="EMBL" id="BAABIQ010000033">
    <property type="protein sequence ID" value="GAA4793247.1"/>
    <property type="molecule type" value="Genomic_DNA"/>
</dbReference>
<dbReference type="InterPro" id="IPR019734">
    <property type="entry name" value="TPR_rpt"/>
</dbReference>
<dbReference type="Pfam" id="PF13432">
    <property type="entry name" value="TPR_16"/>
    <property type="match status" value="1"/>
</dbReference>
<dbReference type="PANTHER" id="PTHR12558">
    <property type="entry name" value="CELL DIVISION CYCLE 16,23,27"/>
    <property type="match status" value="1"/>
</dbReference>
<sequence length="383" mass="44087">MNIQRIYIVIIITFLRVSLGHAQDGKPDQEMLINLYQSQQYAQAAAYLENFYQENTDDVRLLQGLAYCNRMAGNYVNAEKYYKALLAIREDDLSVLSSLAAINYQRGQLKQSSEYYNRILTLDSTHLASYKALASIAQQAGDMDKVYQYLSTANRLAPKDMDVVYDLSNFYITLERYQPADSILTKALTYDPENVILLGVKAQATFGLQQYSNTVTIGEQLLDLGIQSADLLNLLGQAYYHDNQYDKCIDMLQQLEEKGGLKEAQLYYIAMSYKKLSQNKEAIHYFDKTLKAAISPNVANYYFEKADLYEKTGQNISAATAYIKSLQFQVMPITYYSLGILYDHKLKRTKTAIQYYQRYLKMKPSKDNAPYLKYVKQRLEELK</sequence>
<dbReference type="SUPFAM" id="SSF48452">
    <property type="entry name" value="TPR-like"/>
    <property type="match status" value="1"/>
</dbReference>
<dbReference type="RefSeq" id="WP_345231819.1">
    <property type="nucleotide sequence ID" value="NZ_BAABIQ010000033.1"/>
</dbReference>
<comment type="caution">
    <text evidence="2">The sequence shown here is derived from an EMBL/GenBank/DDBJ whole genome shotgun (WGS) entry which is preliminary data.</text>
</comment>
<proteinExistence type="predicted"/>
<dbReference type="Pfam" id="PF13181">
    <property type="entry name" value="TPR_8"/>
    <property type="match status" value="2"/>
</dbReference>
<dbReference type="PROSITE" id="PS50005">
    <property type="entry name" value="TPR"/>
    <property type="match status" value="1"/>
</dbReference>
<dbReference type="InterPro" id="IPR011990">
    <property type="entry name" value="TPR-like_helical_dom_sf"/>
</dbReference>
<dbReference type="Gene3D" id="1.25.40.10">
    <property type="entry name" value="Tetratricopeptide repeat domain"/>
    <property type="match status" value="2"/>
</dbReference>
<dbReference type="SMART" id="SM00028">
    <property type="entry name" value="TPR"/>
    <property type="match status" value="7"/>
</dbReference>
<evidence type="ECO:0000313" key="3">
    <source>
        <dbReference type="Proteomes" id="UP001501411"/>
    </source>
</evidence>
<keyword evidence="3" id="KW-1185">Reference proteome</keyword>
<keyword evidence="1" id="KW-0802">TPR repeat</keyword>
<dbReference type="Pfam" id="PF12895">
    <property type="entry name" value="ANAPC3"/>
    <property type="match status" value="1"/>
</dbReference>
<reference evidence="3" key="1">
    <citation type="journal article" date="2019" name="Int. J. Syst. Evol. Microbiol.">
        <title>The Global Catalogue of Microorganisms (GCM) 10K type strain sequencing project: providing services to taxonomists for standard genome sequencing and annotation.</title>
        <authorList>
            <consortium name="The Broad Institute Genomics Platform"/>
            <consortium name="The Broad Institute Genome Sequencing Center for Infectious Disease"/>
            <person name="Wu L."/>
            <person name="Ma J."/>
        </authorList>
    </citation>
    <scope>NUCLEOTIDE SEQUENCE [LARGE SCALE GENOMIC DNA]</scope>
    <source>
        <strain evidence="3">JCM 18200</strain>
    </source>
</reference>